<dbReference type="CDD" id="cd00684">
    <property type="entry name" value="Terpene_cyclase_plant_C1"/>
    <property type="match status" value="1"/>
</dbReference>
<dbReference type="InterPro" id="IPR044814">
    <property type="entry name" value="Terpene_cyclase_plant_C1"/>
</dbReference>
<organism evidence="7 8">
    <name type="scientific">Erythroxylum novogranatense</name>
    <dbReference type="NCBI Taxonomy" id="1862640"/>
    <lineage>
        <taxon>Eukaryota</taxon>
        <taxon>Viridiplantae</taxon>
        <taxon>Streptophyta</taxon>
        <taxon>Embryophyta</taxon>
        <taxon>Tracheophyta</taxon>
        <taxon>Spermatophyta</taxon>
        <taxon>Magnoliopsida</taxon>
        <taxon>eudicotyledons</taxon>
        <taxon>Gunneridae</taxon>
        <taxon>Pentapetalae</taxon>
        <taxon>rosids</taxon>
        <taxon>fabids</taxon>
        <taxon>Malpighiales</taxon>
        <taxon>Erythroxylaceae</taxon>
        <taxon>Erythroxylum</taxon>
    </lineage>
</organism>
<keyword evidence="4" id="KW-0456">Lyase</keyword>
<evidence type="ECO:0000256" key="3">
    <source>
        <dbReference type="ARBA" id="ARBA00022842"/>
    </source>
</evidence>
<dbReference type="EMBL" id="JAIWQS010000006">
    <property type="protein sequence ID" value="KAJ8761659.1"/>
    <property type="molecule type" value="Genomic_DNA"/>
</dbReference>
<gene>
    <name evidence="7" type="ORF">K2173_004435</name>
</gene>
<comment type="caution">
    <text evidence="7">The sequence shown here is derived from an EMBL/GenBank/DDBJ whole genome shotgun (WGS) entry which is preliminary data.</text>
</comment>
<evidence type="ECO:0000313" key="7">
    <source>
        <dbReference type="EMBL" id="KAJ8761659.1"/>
    </source>
</evidence>
<dbReference type="Gene3D" id="1.50.10.130">
    <property type="entry name" value="Terpene synthase, N-terminal domain"/>
    <property type="match status" value="1"/>
</dbReference>
<dbReference type="InterPro" id="IPR036965">
    <property type="entry name" value="Terpene_synth_N_sf"/>
</dbReference>
<evidence type="ECO:0000256" key="4">
    <source>
        <dbReference type="ARBA" id="ARBA00023239"/>
    </source>
</evidence>
<sequence>MSMASKNLFTVCPAKCAQKPTPEIAKPNFIDFKHIPGAKSSNIADNHAVCTSSSKRLSPLTQLDLTSDGSCVELEQKLNACKHILSQLVDDSLDGLLLVDAIQRLGIDHHFQEEIEAILEIHHRVFSSHVDNNLHEAALRFRLLRQQGYHVSAGVFNNFKDKEGNFHQSPSADIQGLMGLYEASQLSVGEDILDEANGYSYQLLTSLATHADPFEARLVRHTIEHPRHKSLTRFMARHFFSHLKGSSGCINALQDLASYDFDIVQRQHQLEIIQISRWWREVGLSEELEFARDQPVKWYMWSVATLNNPKLSEQRIDITKVIFFIYIIDDIFDVYGTLNELISFTEVVDRWDIAAVEVLPDYMKTCFRALDNLTNEISYKVYKDHRWNPVRSLRRTWTSLCQAFLTEARWFASRHLPTSEDYLKNGIVSSGVHVVLVHIFFLLGQDLTKDNVELVESNPTIISSAATILRLWDDLGSAKDENQCGQDGSFVECYMNEKKSSLDDARKRVLRMIAEAWKTLNRECLYPNPFSPTFRNASLNMARMVPLMYSYDDQHRLPSLEESIKSLLYENGSPWSKFHFFVGLFAPFVSLSLPRQILDIARFWMGRVELEMEMMRTEFFREEHTYEQWTEPAILYS</sequence>
<dbReference type="InterPro" id="IPR001906">
    <property type="entry name" value="Terpene_synth_N"/>
</dbReference>
<dbReference type="GO" id="GO:0120251">
    <property type="term" value="P:hydrocarbon biosynthetic process"/>
    <property type="evidence" value="ECO:0007669"/>
    <property type="project" value="UniProtKB-ARBA"/>
</dbReference>
<dbReference type="PANTHER" id="PTHR31225">
    <property type="entry name" value="OS04G0344100 PROTEIN-RELATED"/>
    <property type="match status" value="1"/>
</dbReference>
<dbReference type="GO" id="GO:0000287">
    <property type="term" value="F:magnesium ion binding"/>
    <property type="evidence" value="ECO:0007669"/>
    <property type="project" value="InterPro"/>
</dbReference>
<dbReference type="PANTHER" id="PTHR31225:SF0">
    <property type="entry name" value="S-(+)-LINALOOL SYNTHASE, CHLOROPLASTIC"/>
    <property type="match status" value="1"/>
</dbReference>
<feature type="domain" description="Terpene synthase N-terminal" evidence="5">
    <location>
        <begin position="79"/>
        <end position="212"/>
    </location>
</feature>
<dbReference type="InterPro" id="IPR008930">
    <property type="entry name" value="Terpenoid_cyclase/PrenylTrfase"/>
</dbReference>
<feature type="domain" description="Terpene synthase metal-binding" evidence="6">
    <location>
        <begin position="281"/>
        <end position="519"/>
    </location>
</feature>
<dbReference type="InterPro" id="IPR034741">
    <property type="entry name" value="Terpene_cyclase-like_1_C"/>
</dbReference>
<dbReference type="SUPFAM" id="SSF48239">
    <property type="entry name" value="Terpenoid cyclases/Protein prenyltransferases"/>
    <property type="match status" value="1"/>
</dbReference>
<accession>A0AAV8T5L9</accession>
<dbReference type="GO" id="GO:0010333">
    <property type="term" value="F:terpene synthase activity"/>
    <property type="evidence" value="ECO:0007669"/>
    <property type="project" value="InterPro"/>
</dbReference>
<comment type="cofactor">
    <cofactor evidence="1">
        <name>Mg(2+)</name>
        <dbReference type="ChEBI" id="CHEBI:18420"/>
    </cofactor>
</comment>
<protein>
    <submittedName>
        <fullName evidence="7">Uncharacterized protein</fullName>
    </submittedName>
</protein>
<proteinExistence type="predicted"/>
<dbReference type="Pfam" id="PF03936">
    <property type="entry name" value="Terpene_synth_C"/>
    <property type="match status" value="1"/>
</dbReference>
<evidence type="ECO:0000313" key="8">
    <source>
        <dbReference type="Proteomes" id="UP001159364"/>
    </source>
</evidence>
<dbReference type="Proteomes" id="UP001159364">
    <property type="component" value="Linkage Group LG06"/>
</dbReference>
<dbReference type="Pfam" id="PF01397">
    <property type="entry name" value="Terpene_synth"/>
    <property type="match status" value="1"/>
</dbReference>
<dbReference type="FunFam" id="1.10.600.10:FF:000007">
    <property type="entry name" value="Isoprene synthase, chloroplastic"/>
    <property type="match status" value="1"/>
</dbReference>
<dbReference type="SFLD" id="SFLDS00005">
    <property type="entry name" value="Isoprenoid_Synthase_Type_I"/>
    <property type="match status" value="1"/>
</dbReference>
<evidence type="ECO:0000259" key="5">
    <source>
        <dbReference type="Pfam" id="PF01397"/>
    </source>
</evidence>
<keyword evidence="2" id="KW-0479">Metal-binding</keyword>
<evidence type="ECO:0000256" key="1">
    <source>
        <dbReference type="ARBA" id="ARBA00001946"/>
    </source>
</evidence>
<keyword evidence="8" id="KW-1185">Reference proteome</keyword>
<dbReference type="GO" id="GO:0016102">
    <property type="term" value="P:diterpenoid biosynthetic process"/>
    <property type="evidence" value="ECO:0007669"/>
    <property type="project" value="InterPro"/>
</dbReference>
<dbReference type="SFLD" id="SFLDG01019">
    <property type="entry name" value="Terpene_Cyclase_Like_1_C_Termi"/>
    <property type="match status" value="1"/>
</dbReference>
<reference evidence="7 8" key="1">
    <citation type="submission" date="2021-09" db="EMBL/GenBank/DDBJ databases">
        <title>Genomic insights and catalytic innovation underlie evolution of tropane alkaloids biosynthesis.</title>
        <authorList>
            <person name="Wang Y.-J."/>
            <person name="Tian T."/>
            <person name="Huang J.-P."/>
            <person name="Huang S.-X."/>
        </authorList>
    </citation>
    <scope>NUCLEOTIDE SEQUENCE [LARGE SCALE GENOMIC DNA]</scope>
    <source>
        <strain evidence="7">KIB-2018</strain>
        <tissue evidence="7">Leaf</tissue>
    </source>
</reference>
<evidence type="ECO:0000256" key="2">
    <source>
        <dbReference type="ARBA" id="ARBA00022723"/>
    </source>
</evidence>
<name>A0AAV8T5L9_9ROSI</name>
<dbReference type="InterPro" id="IPR050148">
    <property type="entry name" value="Terpene_synthase-like"/>
</dbReference>
<evidence type="ECO:0000259" key="6">
    <source>
        <dbReference type="Pfam" id="PF03936"/>
    </source>
</evidence>
<dbReference type="InterPro" id="IPR008949">
    <property type="entry name" value="Isoprenoid_synthase_dom_sf"/>
</dbReference>
<dbReference type="SUPFAM" id="SSF48576">
    <property type="entry name" value="Terpenoid synthases"/>
    <property type="match status" value="1"/>
</dbReference>
<keyword evidence="3" id="KW-0460">Magnesium</keyword>
<dbReference type="Gene3D" id="1.10.600.10">
    <property type="entry name" value="Farnesyl Diphosphate Synthase"/>
    <property type="match status" value="1"/>
</dbReference>
<dbReference type="AlphaFoldDB" id="A0AAV8T5L9"/>
<dbReference type="InterPro" id="IPR005630">
    <property type="entry name" value="Terpene_synthase_metal-bd"/>
</dbReference>